<dbReference type="AlphaFoldDB" id="A0A3S0K901"/>
<dbReference type="EMBL" id="RXPE01000029">
    <property type="protein sequence ID" value="RTR25356.1"/>
    <property type="molecule type" value="Genomic_DNA"/>
</dbReference>
<feature type="signal peptide" evidence="1">
    <location>
        <begin position="1"/>
        <end position="19"/>
    </location>
</feature>
<feature type="chain" id="PRO_5018545791" evidence="1">
    <location>
        <begin position="20"/>
        <end position="159"/>
    </location>
</feature>
<proteinExistence type="predicted"/>
<keyword evidence="1" id="KW-0732">Signal</keyword>
<gene>
    <name evidence="2" type="ORF">EJ104_11070</name>
</gene>
<organism evidence="2 3">
    <name type="scientific">Deinococcus radiophilus</name>
    <dbReference type="NCBI Taxonomy" id="32062"/>
    <lineage>
        <taxon>Bacteria</taxon>
        <taxon>Thermotogati</taxon>
        <taxon>Deinococcota</taxon>
        <taxon>Deinococci</taxon>
        <taxon>Deinococcales</taxon>
        <taxon>Deinococcaceae</taxon>
        <taxon>Deinococcus</taxon>
    </lineage>
</organism>
<evidence type="ECO:0000256" key="1">
    <source>
        <dbReference type="SAM" id="SignalP"/>
    </source>
</evidence>
<name>A0A3S0K901_9DEIO</name>
<evidence type="ECO:0000313" key="3">
    <source>
        <dbReference type="Proteomes" id="UP000277766"/>
    </source>
</evidence>
<comment type="caution">
    <text evidence="2">The sequence shown here is derived from an EMBL/GenBank/DDBJ whole genome shotgun (WGS) entry which is preliminary data.</text>
</comment>
<protein>
    <submittedName>
        <fullName evidence="2">Uncharacterized protein</fullName>
    </submittedName>
</protein>
<dbReference type="RefSeq" id="WP_126352829.1">
    <property type="nucleotide sequence ID" value="NZ_CP086381.1"/>
</dbReference>
<reference evidence="2 3" key="1">
    <citation type="submission" date="2018-12" db="EMBL/GenBank/DDBJ databases">
        <title>Deinococcus radiophilus ATCC 27603 genome sequencing and assembly.</title>
        <authorList>
            <person name="Maclea K.S."/>
            <person name="Maynard C.R."/>
        </authorList>
    </citation>
    <scope>NUCLEOTIDE SEQUENCE [LARGE SCALE GENOMIC DNA]</scope>
    <source>
        <strain evidence="2 3">ATCC 27603</strain>
    </source>
</reference>
<keyword evidence="3" id="KW-1185">Reference proteome</keyword>
<accession>A0A3S0K901</accession>
<evidence type="ECO:0000313" key="2">
    <source>
        <dbReference type="EMBL" id="RTR25356.1"/>
    </source>
</evidence>
<dbReference type="Proteomes" id="UP000277766">
    <property type="component" value="Unassembled WGS sequence"/>
</dbReference>
<sequence length="159" mass="16721">MKRALLLTGLTLTFASAQAAPLLGTKAPVYDSALCRELGCRTGPVRDSVLEGSRNPVRTYTYPLPQGQQLQVTRYRLPGQAANRNIYSVRYTKGTSPPYGASNAARVASVVAGRTITRAAVAACWTKGEGTISQAGFNDPVVSCVKTAQGAGVVTGFIN</sequence>